<comment type="caution">
    <text evidence="1">The sequence shown here is derived from an EMBL/GenBank/DDBJ whole genome shotgun (WGS) entry which is preliminary data.</text>
</comment>
<sequence length="960" mass="106815">MLVYYSNSDTKIVKVMSFYKISDKLRLLLLATLFLIQVTEGSKAEFVTCGTILKIMNVDLRLRLHSHDVKYGSGSGQQSVTAVDVTDDTNSHWLVRAPMGETCKRGEPIKCNTNIRLQHLSTKKNLHSHYFSSPLSGNQEVSCYGDDGGEGDSGDHWTVVCNNDYWRRDTPIKLRHVDTAVFLAGSGRTFGRPISGQGEIVVSRVLQLIASAALDMQSSAAGQAGIAKVAEQFLVTAVLLDGAESECPEVFLHVDSPVGEVHDDREGGPEPLVQMRQARQPVALAHRHRSSCRRNIHIGRLALLACVIFLFLLLSSFVANNSIGDYFKKRKDIHIPCWRAGVGRRRSANFSSWSVRGAVVRQEGGSAAGMMPDVKNWCCSSLVTEGRSPSQPTLGGASENHLRRRLSVLSTTSAPAPRAAQPRHAPHPPAHAANTARLVDPLEKGQYIIHRPMRIAHLDARERLFIFFRWQYGMTVVPEGGLVYCLAEVKNMVDEFATSHTVPDSVDCFGLGSLTKQLSWLFNMRPDSSDAVLPGQQFGLEWVDFKPNRRTIMIVHGLDPAQPCFRTSDISERLDKSDADFVDVIHTNGRLLKKIGFGLPEPTGHADFYPNGGMQQPGCHDNGTKSLWSSFVPFPSQLQQAICSHGRAYLLFTESLINNNCSFRAYRWNLSYEGVNDSLKASCDRIGSCSEMGIKACGGGAMPGALGPYFVLTTEKVPYCLWSVGGRWLWVCVLVASGAGLALMLRGPAHGQLSYTPDTRYLHWTTTYPAVTVCETLVPSATQKKITRIRPTLMQPLNYNYQRHLTKLMLGQGACTKELCVPCGPTVACDVPWRQIVEEIRKNCNDLISVCSFNGAEFPCCERFRMVDGENGPCYSFNTLQNKESTEESLVIFQFDIKIREKNRVELLFSIVEIQNDPLLKFEDINVRGCRYLNEVPRIPLHDYPCPLEALWDYSSELHY</sequence>
<accession>A0ACC0K181</accession>
<evidence type="ECO:0000313" key="1">
    <source>
        <dbReference type="EMBL" id="KAI8430104.1"/>
    </source>
</evidence>
<dbReference type="Proteomes" id="UP001064048">
    <property type="component" value="Chromosome Z"/>
</dbReference>
<organism evidence="1 2">
    <name type="scientific">Choristoneura fumiferana</name>
    <name type="common">Spruce budworm moth</name>
    <name type="synonym">Archips fumiferana</name>
    <dbReference type="NCBI Taxonomy" id="7141"/>
    <lineage>
        <taxon>Eukaryota</taxon>
        <taxon>Metazoa</taxon>
        <taxon>Ecdysozoa</taxon>
        <taxon>Arthropoda</taxon>
        <taxon>Hexapoda</taxon>
        <taxon>Insecta</taxon>
        <taxon>Pterygota</taxon>
        <taxon>Neoptera</taxon>
        <taxon>Endopterygota</taxon>
        <taxon>Lepidoptera</taxon>
        <taxon>Glossata</taxon>
        <taxon>Ditrysia</taxon>
        <taxon>Tortricoidea</taxon>
        <taxon>Tortricidae</taxon>
        <taxon>Tortricinae</taxon>
        <taxon>Choristoneura</taxon>
    </lineage>
</organism>
<keyword evidence="2" id="KW-1185">Reference proteome</keyword>
<proteinExistence type="predicted"/>
<protein>
    <submittedName>
        <fullName evidence="1">Uncharacterized protein</fullName>
    </submittedName>
</protein>
<name>A0ACC0K181_CHOFU</name>
<gene>
    <name evidence="1" type="ORF">MSG28_000524</name>
</gene>
<dbReference type="EMBL" id="CM046131">
    <property type="protein sequence ID" value="KAI8430104.1"/>
    <property type="molecule type" value="Genomic_DNA"/>
</dbReference>
<reference evidence="1 2" key="1">
    <citation type="journal article" date="2022" name="Genome Biol. Evol.">
        <title>The Spruce Budworm Genome: Reconstructing the Evolutionary History of Antifreeze Proteins.</title>
        <authorList>
            <person name="Beliveau C."/>
            <person name="Gagne P."/>
            <person name="Picq S."/>
            <person name="Vernygora O."/>
            <person name="Keeling C.I."/>
            <person name="Pinkney K."/>
            <person name="Doucet D."/>
            <person name="Wen F."/>
            <person name="Johnston J.S."/>
            <person name="Maaroufi H."/>
            <person name="Boyle B."/>
            <person name="Laroche J."/>
            <person name="Dewar K."/>
            <person name="Juretic N."/>
            <person name="Blackburn G."/>
            <person name="Nisole A."/>
            <person name="Brunet B."/>
            <person name="Brandao M."/>
            <person name="Lumley L."/>
            <person name="Duan J."/>
            <person name="Quan G."/>
            <person name="Lucarotti C.J."/>
            <person name="Roe A.D."/>
            <person name="Sperling F.A.H."/>
            <person name="Levesque R.C."/>
            <person name="Cusson M."/>
        </authorList>
    </citation>
    <scope>NUCLEOTIDE SEQUENCE [LARGE SCALE GENOMIC DNA]</scope>
    <source>
        <strain evidence="1">Glfc:IPQL:Cfum</strain>
    </source>
</reference>
<evidence type="ECO:0000313" key="2">
    <source>
        <dbReference type="Proteomes" id="UP001064048"/>
    </source>
</evidence>